<name>A0A3N5CAP7_9BACI</name>
<sequence length="202" mass="23267">MRKTQAEIVKQLSHRELMLNVYFSQLLFLGLAIVFAIFMFQDISDLFQLFKWNPREILLFGLVPGLLVVLIDILLIRWLPEKAYDDGGINQKVFENASITGIFLIALVVSVSEELLFRGVIQTNFGYIFASLIFALIHFRYLKKIVLLVSVLLLSFLIGYMYVLTENLLVTITAHFTIDFLLGIYYRLRRSDINGTEKTTTS</sequence>
<feature type="transmembrane region" description="Helical" evidence="1">
    <location>
        <begin position="169"/>
        <end position="188"/>
    </location>
</feature>
<protein>
    <recommendedName>
        <fullName evidence="2">CAAX prenyl protease 2/Lysostaphin resistance protein A-like domain-containing protein</fullName>
    </recommendedName>
</protein>
<feature type="transmembrane region" description="Helical" evidence="1">
    <location>
        <begin position="115"/>
        <end position="138"/>
    </location>
</feature>
<dbReference type="GO" id="GO:0080120">
    <property type="term" value="P:CAAX-box protein maturation"/>
    <property type="evidence" value="ECO:0007669"/>
    <property type="project" value="UniProtKB-ARBA"/>
</dbReference>
<evidence type="ECO:0000256" key="1">
    <source>
        <dbReference type="SAM" id="Phobius"/>
    </source>
</evidence>
<organism evidence="3 4">
    <name type="scientific">Aquisalibacillus elongatus</name>
    <dbReference type="NCBI Taxonomy" id="485577"/>
    <lineage>
        <taxon>Bacteria</taxon>
        <taxon>Bacillati</taxon>
        <taxon>Bacillota</taxon>
        <taxon>Bacilli</taxon>
        <taxon>Bacillales</taxon>
        <taxon>Bacillaceae</taxon>
        <taxon>Aquisalibacillus</taxon>
    </lineage>
</organism>
<accession>A0A3N5CAP7</accession>
<feature type="domain" description="CAAX prenyl protease 2/Lysostaphin resistance protein A-like" evidence="2">
    <location>
        <begin position="99"/>
        <end position="181"/>
    </location>
</feature>
<gene>
    <name evidence="3" type="ORF">EDC24_0629</name>
</gene>
<feature type="transmembrane region" description="Helical" evidence="1">
    <location>
        <begin position="57"/>
        <end position="80"/>
    </location>
</feature>
<evidence type="ECO:0000313" key="4">
    <source>
        <dbReference type="Proteomes" id="UP000276443"/>
    </source>
</evidence>
<dbReference type="AlphaFoldDB" id="A0A3N5CAP7"/>
<dbReference type="EMBL" id="RKRF01000007">
    <property type="protein sequence ID" value="RPF55745.1"/>
    <property type="molecule type" value="Genomic_DNA"/>
</dbReference>
<feature type="transmembrane region" description="Helical" evidence="1">
    <location>
        <begin position="145"/>
        <end position="163"/>
    </location>
</feature>
<keyword evidence="1" id="KW-0472">Membrane</keyword>
<evidence type="ECO:0000313" key="3">
    <source>
        <dbReference type="EMBL" id="RPF55745.1"/>
    </source>
</evidence>
<proteinExistence type="predicted"/>
<dbReference type="RefSeq" id="WP_124219643.1">
    <property type="nucleotide sequence ID" value="NZ_RKRF01000007.1"/>
</dbReference>
<dbReference type="InterPro" id="IPR003675">
    <property type="entry name" value="Rce1/LyrA-like_dom"/>
</dbReference>
<comment type="caution">
    <text evidence="3">The sequence shown here is derived from an EMBL/GenBank/DDBJ whole genome shotgun (WGS) entry which is preliminary data.</text>
</comment>
<keyword evidence="1" id="KW-0812">Transmembrane</keyword>
<evidence type="ECO:0000259" key="2">
    <source>
        <dbReference type="Pfam" id="PF02517"/>
    </source>
</evidence>
<dbReference type="GO" id="GO:0004175">
    <property type="term" value="F:endopeptidase activity"/>
    <property type="evidence" value="ECO:0007669"/>
    <property type="project" value="UniProtKB-ARBA"/>
</dbReference>
<dbReference type="Pfam" id="PF02517">
    <property type="entry name" value="Rce1-like"/>
    <property type="match status" value="1"/>
</dbReference>
<dbReference type="Proteomes" id="UP000276443">
    <property type="component" value="Unassembled WGS sequence"/>
</dbReference>
<feature type="transmembrane region" description="Helical" evidence="1">
    <location>
        <begin position="21"/>
        <end position="41"/>
    </location>
</feature>
<keyword evidence="1" id="KW-1133">Transmembrane helix</keyword>
<reference evidence="3 4" key="1">
    <citation type="submission" date="2018-11" db="EMBL/GenBank/DDBJ databases">
        <title>Genomic Encyclopedia of Type Strains, Phase IV (KMG-IV): sequencing the most valuable type-strain genomes for metagenomic binning, comparative biology and taxonomic classification.</title>
        <authorList>
            <person name="Goeker M."/>
        </authorList>
    </citation>
    <scope>NUCLEOTIDE SEQUENCE [LARGE SCALE GENOMIC DNA]</scope>
    <source>
        <strain evidence="3 4">DSM 18090</strain>
    </source>
</reference>
<dbReference type="OrthoDB" id="1523022at2"/>
<keyword evidence="4" id="KW-1185">Reference proteome</keyword>
<feature type="transmembrane region" description="Helical" evidence="1">
    <location>
        <begin position="92"/>
        <end position="109"/>
    </location>
</feature>